<evidence type="ECO:0000256" key="4">
    <source>
        <dbReference type="ARBA" id="ARBA00022723"/>
    </source>
</evidence>
<feature type="binding site" evidence="8">
    <location>
        <position position="223"/>
    </location>
    <ligand>
        <name>Zn(2+)</name>
        <dbReference type="ChEBI" id="CHEBI:29105"/>
        <label>1</label>
    </ligand>
</feature>
<dbReference type="CDD" id="cd05656">
    <property type="entry name" value="M42_Frv"/>
    <property type="match status" value="1"/>
</dbReference>
<feature type="binding site" evidence="8">
    <location>
        <position position="168"/>
    </location>
    <ligand>
        <name>Zn(2+)</name>
        <dbReference type="ChEBI" id="CHEBI:29105"/>
        <label>2</label>
    </ligand>
</feature>
<feature type="binding site" evidence="8">
    <location>
        <position position="201"/>
    </location>
    <ligand>
        <name>Zn(2+)</name>
        <dbReference type="ChEBI" id="CHEBI:29105"/>
        <label>2</label>
    </ligand>
</feature>
<gene>
    <name evidence="9" type="ORF">SAMN02745163_03821</name>
</gene>
<dbReference type="InterPro" id="IPR008007">
    <property type="entry name" value="Peptidase_M42"/>
</dbReference>
<evidence type="ECO:0000313" key="10">
    <source>
        <dbReference type="Proteomes" id="UP000184310"/>
    </source>
</evidence>
<dbReference type="PANTHER" id="PTHR32481:SF0">
    <property type="entry name" value="AMINOPEPTIDASE YPDE-RELATED"/>
    <property type="match status" value="1"/>
</dbReference>
<dbReference type="NCBIfam" id="NF007421">
    <property type="entry name" value="PRK09961.1"/>
    <property type="match status" value="1"/>
</dbReference>
<sequence>MDLDLLKKLSNADGIASNEQEVRDIMVKVCKEYSTDILYDNLGSVIFEKKGLQCGPKIMIAAHMDEVGFMVRSISKEGLIFLMEVGGVKELAKYMQPVRITTSENKKINGIINATYDNGTSKDLYVDIGATTDKEVYDLGIEIGDMVTYTTEFESLKVHDIACGKAFDDRLGCYVMAEVIKRLKDIEHPNSVYMAATSSEEVGIRGAKTSAYKINPDVVFVIDVACFSNEFVRNHTNKRQIGKGVMLTNFDRTLVPNRKMLKVVKEAAKEKNFNLQLDMFNKGGTDGGEAHKINEGKPTVVTCLPVRYGHCPFSIVNVKDLEECIDLYVEIIKNFDMETYKDTINFKGVEVI</sequence>
<comment type="similarity">
    <text evidence="1 6">Belongs to the peptidase M42 family.</text>
</comment>
<dbReference type="GO" id="GO:0046872">
    <property type="term" value="F:metal ion binding"/>
    <property type="evidence" value="ECO:0007669"/>
    <property type="project" value="UniProtKB-UniRule"/>
</dbReference>
<dbReference type="Proteomes" id="UP000184310">
    <property type="component" value="Unassembled WGS sequence"/>
</dbReference>
<dbReference type="STRING" id="1121302.SAMN02745163_03821"/>
<keyword evidence="4 8" id="KW-0479">Metal-binding</keyword>
<keyword evidence="3" id="KW-0645">Protease</keyword>
<keyword evidence="10" id="KW-1185">Reference proteome</keyword>
<accession>A0A1M6SIT5</accession>
<proteinExistence type="inferred from homology"/>
<dbReference type="RefSeq" id="WP_072991839.1">
    <property type="nucleotide sequence ID" value="NZ_FQZB01000017.1"/>
</dbReference>
<evidence type="ECO:0000256" key="2">
    <source>
        <dbReference type="ARBA" id="ARBA00022438"/>
    </source>
</evidence>
<dbReference type="SUPFAM" id="SSF101821">
    <property type="entry name" value="Aminopeptidase/glucanase lid domain"/>
    <property type="match status" value="1"/>
</dbReference>
<dbReference type="GO" id="GO:0006508">
    <property type="term" value="P:proteolysis"/>
    <property type="evidence" value="ECO:0007669"/>
    <property type="project" value="UniProtKB-KW"/>
</dbReference>
<dbReference type="InterPro" id="IPR023367">
    <property type="entry name" value="Peptidase_M42_dom2"/>
</dbReference>
<evidence type="ECO:0000313" key="9">
    <source>
        <dbReference type="EMBL" id="SHK44577.1"/>
    </source>
</evidence>
<feature type="binding site" evidence="8">
    <location>
        <position position="310"/>
    </location>
    <ligand>
        <name>Zn(2+)</name>
        <dbReference type="ChEBI" id="CHEBI:29105"/>
        <label>2</label>
    </ligand>
</feature>
<evidence type="ECO:0000256" key="5">
    <source>
        <dbReference type="ARBA" id="ARBA00022801"/>
    </source>
</evidence>
<name>A0A1M6SIT5_9CLOT</name>
<dbReference type="Gene3D" id="3.40.630.10">
    <property type="entry name" value="Zn peptidases"/>
    <property type="match status" value="1"/>
</dbReference>
<dbReference type="InterPro" id="IPR051464">
    <property type="entry name" value="Peptidase_M42_aminopept"/>
</dbReference>
<dbReference type="EMBL" id="FQZB01000017">
    <property type="protein sequence ID" value="SHK44577.1"/>
    <property type="molecule type" value="Genomic_DNA"/>
</dbReference>
<keyword evidence="2 9" id="KW-0031">Aminopeptidase</keyword>
<dbReference type="OrthoDB" id="9772053at2"/>
<evidence type="ECO:0000256" key="8">
    <source>
        <dbReference type="PIRSR" id="PIRSR001123-2"/>
    </source>
</evidence>
<keyword evidence="5" id="KW-0378">Hydrolase</keyword>
<dbReference type="Pfam" id="PF05343">
    <property type="entry name" value="Peptidase_M42"/>
    <property type="match status" value="1"/>
</dbReference>
<feature type="binding site" evidence="8">
    <location>
        <position position="63"/>
    </location>
    <ligand>
        <name>Zn(2+)</name>
        <dbReference type="ChEBI" id="CHEBI:29105"/>
        <label>1</label>
    </ligand>
</feature>
<evidence type="ECO:0000256" key="3">
    <source>
        <dbReference type="ARBA" id="ARBA00022670"/>
    </source>
</evidence>
<comment type="cofactor">
    <cofactor evidence="8">
        <name>a divalent metal cation</name>
        <dbReference type="ChEBI" id="CHEBI:60240"/>
    </cofactor>
    <text evidence="8">Binds 2 divalent metal cations per subunit.</text>
</comment>
<feature type="binding site" evidence="8">
    <location>
        <position position="168"/>
    </location>
    <ligand>
        <name>Zn(2+)</name>
        <dbReference type="ChEBI" id="CHEBI:29105"/>
        <label>1</label>
    </ligand>
</feature>
<organism evidence="9 10">
    <name type="scientific">Clostridium cavendishii DSM 21758</name>
    <dbReference type="NCBI Taxonomy" id="1121302"/>
    <lineage>
        <taxon>Bacteria</taxon>
        <taxon>Bacillati</taxon>
        <taxon>Bacillota</taxon>
        <taxon>Clostridia</taxon>
        <taxon>Eubacteriales</taxon>
        <taxon>Clostridiaceae</taxon>
        <taxon>Clostridium</taxon>
    </lineage>
</organism>
<evidence type="ECO:0000256" key="1">
    <source>
        <dbReference type="ARBA" id="ARBA00006272"/>
    </source>
</evidence>
<dbReference type="Gene3D" id="2.40.30.40">
    <property type="entry name" value="Peptidase M42, domain 2"/>
    <property type="match status" value="1"/>
</dbReference>
<dbReference type="PIRSF" id="PIRSF001123">
    <property type="entry name" value="PepA_GA"/>
    <property type="match status" value="1"/>
</dbReference>
<dbReference type="PANTHER" id="PTHR32481">
    <property type="entry name" value="AMINOPEPTIDASE"/>
    <property type="match status" value="1"/>
</dbReference>
<evidence type="ECO:0000256" key="6">
    <source>
        <dbReference type="PIRNR" id="PIRNR001123"/>
    </source>
</evidence>
<reference evidence="9 10" key="1">
    <citation type="submission" date="2016-11" db="EMBL/GenBank/DDBJ databases">
        <authorList>
            <person name="Jaros S."/>
            <person name="Januszkiewicz K."/>
            <person name="Wedrychowicz H."/>
        </authorList>
    </citation>
    <scope>NUCLEOTIDE SEQUENCE [LARGE SCALE GENOMIC DNA]</scope>
    <source>
        <strain evidence="9 10">DSM 21758</strain>
    </source>
</reference>
<evidence type="ECO:0000256" key="7">
    <source>
        <dbReference type="PIRSR" id="PIRSR001123-1"/>
    </source>
</evidence>
<feature type="active site" description="Proton acceptor" evidence="7">
    <location>
        <position position="200"/>
    </location>
</feature>
<dbReference type="GO" id="GO:0004177">
    <property type="term" value="F:aminopeptidase activity"/>
    <property type="evidence" value="ECO:0007669"/>
    <property type="project" value="UniProtKB-UniRule"/>
</dbReference>
<dbReference type="SUPFAM" id="SSF53187">
    <property type="entry name" value="Zn-dependent exopeptidases"/>
    <property type="match status" value="1"/>
</dbReference>
<dbReference type="AlphaFoldDB" id="A0A1M6SIT5"/>
<protein>
    <submittedName>
        <fullName evidence="9">Putative aminopeptidase FrvX</fullName>
    </submittedName>
</protein>